<dbReference type="SFLD" id="SFLDG01061">
    <property type="entry name" value="methylthiotransferase"/>
    <property type="match status" value="1"/>
</dbReference>
<evidence type="ECO:0000256" key="10">
    <source>
        <dbReference type="ARBA" id="ARBA00033765"/>
    </source>
</evidence>
<dbReference type="Gene3D" id="3.40.50.12160">
    <property type="entry name" value="Methylthiotransferase, N-terminal domain"/>
    <property type="match status" value="1"/>
</dbReference>
<feature type="domain" description="MTTase N-terminal" evidence="16">
    <location>
        <begin position="2"/>
        <end position="119"/>
    </location>
</feature>
<dbReference type="PROSITE" id="PS51449">
    <property type="entry name" value="MTTASE_N"/>
    <property type="match status" value="1"/>
</dbReference>
<protein>
    <recommendedName>
        <fullName evidence="10 14">tRNA-2-methylthio-N(6)-dimethylallyladenosine synthase</fullName>
        <ecNumber evidence="10 14">2.8.4.3</ecNumber>
    </recommendedName>
    <alternativeName>
        <fullName evidence="14">(Dimethylallyl)adenosine tRNA methylthiotransferase MiaB</fullName>
    </alternativeName>
    <alternativeName>
        <fullName evidence="14">tRNA-i(6)A37 methylthiotransferase</fullName>
    </alternativeName>
</protein>
<dbReference type="InterPro" id="IPR038135">
    <property type="entry name" value="Methylthiotransferase_N_sf"/>
</dbReference>
<feature type="binding site" evidence="14">
    <location>
        <position position="48"/>
    </location>
    <ligand>
        <name>[4Fe-4S] cluster</name>
        <dbReference type="ChEBI" id="CHEBI:49883"/>
        <label>1</label>
    </ligand>
</feature>
<dbReference type="Proteomes" id="UP000296144">
    <property type="component" value="Unassembled WGS sequence"/>
</dbReference>
<evidence type="ECO:0000256" key="8">
    <source>
        <dbReference type="ARBA" id="ARBA00023004"/>
    </source>
</evidence>
<evidence type="ECO:0000256" key="14">
    <source>
        <dbReference type="HAMAP-Rule" id="MF_01864"/>
    </source>
</evidence>
<keyword evidence="4 14" id="KW-0808">Transferase</keyword>
<dbReference type="HAMAP" id="MF_01864">
    <property type="entry name" value="tRNA_metthiotr_MiaB"/>
    <property type="match status" value="1"/>
</dbReference>
<reference evidence="18 19" key="1">
    <citation type="journal article" date="2018" name="Genome Biol. Evol.">
        <title>Cladogenesis and Genomic Streamlining in Extracellular Endosymbionts of Tropical Stink Bugs.</title>
        <authorList>
            <person name="Otero-Bravo A."/>
            <person name="Goffredi S."/>
            <person name="Sabree Z.L."/>
        </authorList>
    </citation>
    <scope>NUCLEOTIDE SEQUENCE [LARGE SCALE GENOMIC DNA]</scope>
    <source>
        <strain evidence="18 19">SoEL</strain>
    </source>
</reference>
<dbReference type="RefSeq" id="WP_136130058.1">
    <property type="nucleotide sequence ID" value="NZ_PDKU01000001.1"/>
</dbReference>
<dbReference type="SFLD" id="SFLDF00273">
    <property type="entry name" value="(dimethylallyl)adenosine_tRNA"/>
    <property type="match status" value="1"/>
</dbReference>
<dbReference type="PANTHER" id="PTHR43020:SF2">
    <property type="entry name" value="MITOCHONDRIAL TRNA METHYLTHIOTRANSFERASE CDK5RAP1"/>
    <property type="match status" value="1"/>
</dbReference>
<comment type="catalytic activity">
    <reaction evidence="11">
        <text>N(6)-dimethylallyladenosine(37) in tRNA + (sulfur carrier)-SH + AH2 + S-adenosyl-L-methionine = 2-thio-N(6)-dimethylallyladenosine(37) in tRNA + (sulfur carrier)-H + 5'-deoxyadenosine + L-methionine + A + H(+)</text>
        <dbReference type="Rhea" id="RHEA:36339"/>
        <dbReference type="Rhea" id="RHEA-COMP:10375"/>
        <dbReference type="Rhea" id="RHEA-COMP:10377"/>
        <dbReference type="Rhea" id="RHEA-COMP:14737"/>
        <dbReference type="Rhea" id="RHEA-COMP:14739"/>
        <dbReference type="ChEBI" id="CHEBI:13193"/>
        <dbReference type="ChEBI" id="CHEBI:15378"/>
        <dbReference type="ChEBI" id="CHEBI:17319"/>
        <dbReference type="ChEBI" id="CHEBI:17499"/>
        <dbReference type="ChEBI" id="CHEBI:29917"/>
        <dbReference type="ChEBI" id="CHEBI:57844"/>
        <dbReference type="ChEBI" id="CHEBI:59789"/>
        <dbReference type="ChEBI" id="CHEBI:64428"/>
        <dbReference type="ChEBI" id="CHEBI:74415"/>
        <dbReference type="ChEBI" id="CHEBI:74416"/>
    </reaction>
    <physiologicalReaction direction="left-to-right" evidence="11">
        <dbReference type="Rhea" id="RHEA:36340"/>
    </physiologicalReaction>
</comment>
<dbReference type="PROSITE" id="PS01278">
    <property type="entry name" value="MTTASE_RADICAL"/>
    <property type="match status" value="1"/>
</dbReference>
<dbReference type="FunFam" id="3.40.50.12160:FF:000001">
    <property type="entry name" value="tRNA-2-methylthio-N(6)-dimethylallyladenosine synthase"/>
    <property type="match status" value="1"/>
</dbReference>
<dbReference type="FunFam" id="3.80.30.20:FF:000001">
    <property type="entry name" value="tRNA-2-methylthio-N(6)-dimethylallyladenosine synthase 2"/>
    <property type="match status" value="1"/>
</dbReference>
<name>A0A2P5SX42_9GAMM</name>
<dbReference type="SFLD" id="SFLDS00029">
    <property type="entry name" value="Radical_SAM"/>
    <property type="match status" value="1"/>
</dbReference>
<organism evidence="18 19">
    <name type="scientific">Candidatus Pantoea edessiphila</name>
    <dbReference type="NCBI Taxonomy" id="2044610"/>
    <lineage>
        <taxon>Bacteria</taxon>
        <taxon>Pseudomonadati</taxon>
        <taxon>Pseudomonadota</taxon>
        <taxon>Gammaproteobacteria</taxon>
        <taxon>Enterobacterales</taxon>
        <taxon>Erwiniaceae</taxon>
        <taxon>Pantoea</taxon>
    </lineage>
</organism>
<evidence type="ECO:0000256" key="12">
    <source>
        <dbReference type="ARBA" id="ARBA00052380"/>
    </source>
</evidence>
<comment type="similarity">
    <text evidence="14">Belongs to the methylthiotransferase family. MiaB subfamily.</text>
</comment>
<keyword evidence="8 14" id="KW-0408">Iron</keyword>
<evidence type="ECO:0000256" key="7">
    <source>
        <dbReference type="ARBA" id="ARBA00022723"/>
    </source>
</evidence>
<evidence type="ECO:0000313" key="19">
    <source>
        <dbReference type="Proteomes" id="UP000296144"/>
    </source>
</evidence>
<dbReference type="InterPro" id="IPR013848">
    <property type="entry name" value="Methylthiotransferase_N"/>
</dbReference>
<feature type="binding site" evidence="14">
    <location>
        <position position="82"/>
    </location>
    <ligand>
        <name>[4Fe-4S] cluster</name>
        <dbReference type="ChEBI" id="CHEBI:49883"/>
        <label>1</label>
    </ligand>
</feature>
<dbReference type="GO" id="GO:0005829">
    <property type="term" value="C:cytosol"/>
    <property type="evidence" value="ECO:0007669"/>
    <property type="project" value="TreeGrafter"/>
</dbReference>
<evidence type="ECO:0000256" key="1">
    <source>
        <dbReference type="ARBA" id="ARBA00003234"/>
    </source>
</evidence>
<gene>
    <name evidence="14" type="primary">miaB</name>
    <name evidence="18" type="ORF">CRV10_01430</name>
</gene>
<evidence type="ECO:0000256" key="6">
    <source>
        <dbReference type="ARBA" id="ARBA00022694"/>
    </source>
</evidence>
<dbReference type="EMBL" id="PDKU01000001">
    <property type="protein sequence ID" value="PPI86895.1"/>
    <property type="molecule type" value="Genomic_DNA"/>
</dbReference>
<dbReference type="AlphaFoldDB" id="A0A2P5SX42"/>
<dbReference type="InterPro" id="IPR020612">
    <property type="entry name" value="Methylthiotransferase_CS"/>
</dbReference>
<evidence type="ECO:0000256" key="13">
    <source>
        <dbReference type="ARBA" id="ARBA00052587"/>
    </source>
</evidence>
<evidence type="ECO:0000259" key="17">
    <source>
        <dbReference type="PROSITE" id="PS51918"/>
    </source>
</evidence>
<dbReference type="GO" id="GO:0051539">
    <property type="term" value="F:4 iron, 4 sulfur cluster binding"/>
    <property type="evidence" value="ECO:0007669"/>
    <property type="project" value="UniProtKB-UniRule"/>
</dbReference>
<accession>A0A2P5SX42</accession>
<comment type="subunit">
    <text evidence="14">Monomer.</text>
</comment>
<dbReference type="InterPro" id="IPR007197">
    <property type="entry name" value="rSAM"/>
</dbReference>
<dbReference type="GO" id="GO:0035597">
    <property type="term" value="F:tRNA-2-methylthio-N(6)-dimethylallyladenosine(37) synthase activity"/>
    <property type="evidence" value="ECO:0007669"/>
    <property type="project" value="UniProtKB-EC"/>
</dbReference>
<keyword evidence="3 14" id="KW-0963">Cytoplasm</keyword>
<dbReference type="Pfam" id="PF00919">
    <property type="entry name" value="UPF0004"/>
    <property type="match status" value="1"/>
</dbReference>
<dbReference type="EC" id="2.8.4.3" evidence="10 14"/>
<comment type="cofactor">
    <cofactor evidence="14">
        <name>[4Fe-4S] cluster</name>
        <dbReference type="ChEBI" id="CHEBI:49883"/>
    </cofactor>
    <text evidence="14">Binds 2 [4Fe-4S] clusters. One cluster is coordinated with 3 cysteines and an exchangeable S-adenosyl-L-methionine.</text>
</comment>
<keyword evidence="19" id="KW-1185">Reference proteome</keyword>
<dbReference type="InterPro" id="IPR006638">
    <property type="entry name" value="Elp3/MiaA/NifB-like_rSAM"/>
</dbReference>
<dbReference type="Gene3D" id="3.80.30.20">
    <property type="entry name" value="tm_1862 like domain"/>
    <property type="match status" value="1"/>
</dbReference>
<keyword evidence="2 14" id="KW-0004">4Fe-4S</keyword>
<evidence type="ECO:0000256" key="2">
    <source>
        <dbReference type="ARBA" id="ARBA00022485"/>
    </source>
</evidence>
<evidence type="ECO:0000313" key="18">
    <source>
        <dbReference type="EMBL" id="PPI86895.1"/>
    </source>
</evidence>
<dbReference type="SMART" id="SM00729">
    <property type="entry name" value="Elp3"/>
    <property type="match status" value="1"/>
</dbReference>
<dbReference type="Pfam" id="PF04055">
    <property type="entry name" value="Radical_SAM"/>
    <property type="match status" value="1"/>
</dbReference>
<evidence type="ECO:0000256" key="11">
    <source>
        <dbReference type="ARBA" id="ARBA00050926"/>
    </source>
</evidence>
<keyword evidence="9 14" id="KW-0411">Iron-sulfur</keyword>
<keyword evidence="5 14" id="KW-0949">S-adenosyl-L-methionine</keyword>
<proteinExistence type="inferred from homology"/>
<evidence type="ECO:0000256" key="3">
    <source>
        <dbReference type="ARBA" id="ARBA00022490"/>
    </source>
</evidence>
<dbReference type="InterPro" id="IPR006463">
    <property type="entry name" value="MiaB_methiolase"/>
</dbReference>
<dbReference type="PROSITE" id="PS51918">
    <property type="entry name" value="RADICAL_SAM"/>
    <property type="match status" value="1"/>
</dbReference>
<dbReference type="NCBIfam" id="TIGR01574">
    <property type="entry name" value="miaB-methiolase"/>
    <property type="match status" value="1"/>
</dbReference>
<evidence type="ECO:0000256" key="9">
    <source>
        <dbReference type="ARBA" id="ARBA00023014"/>
    </source>
</evidence>
<dbReference type="InterPro" id="IPR005839">
    <property type="entry name" value="Methylthiotransferase"/>
</dbReference>
<feature type="domain" description="Radical SAM core" evidence="17">
    <location>
        <begin position="142"/>
        <end position="374"/>
    </location>
</feature>
<feature type="binding site" evidence="14">
    <location>
        <position position="11"/>
    </location>
    <ligand>
        <name>[4Fe-4S] cluster</name>
        <dbReference type="ChEBI" id="CHEBI:49883"/>
        <label>1</label>
    </ligand>
</feature>
<comment type="caution">
    <text evidence="18">The sequence shown here is derived from an EMBL/GenBank/DDBJ whole genome shotgun (WGS) entry which is preliminary data.</text>
</comment>
<evidence type="ECO:0000259" key="16">
    <source>
        <dbReference type="PROSITE" id="PS51449"/>
    </source>
</evidence>
<dbReference type="InterPro" id="IPR023404">
    <property type="entry name" value="rSAM_horseshoe"/>
</dbReference>
<dbReference type="GO" id="GO:0046872">
    <property type="term" value="F:metal ion binding"/>
    <property type="evidence" value="ECO:0007669"/>
    <property type="project" value="UniProtKB-KW"/>
</dbReference>
<keyword evidence="6 14" id="KW-0819">tRNA processing</keyword>
<dbReference type="Pfam" id="PF01938">
    <property type="entry name" value="TRAM"/>
    <property type="match status" value="1"/>
</dbReference>
<sequence>MKKIYIKTWGCQMNEYDSSKIIELLKKTHNYVLTTKPENADVLLLNTCSVREKAQEKLFHQLGRWKVFKQNKKNLIIGVGGCVASQEGEYIIQRAPYVDIIFGPQTLHRLPKMINSFYDVRIPVVDISFPKLEKFNYFPKVIPKGYSAFVSIMEGCNKYCTFCIVPYTRGEEVSRSVKEISLEIIQLASQGVREITLLGQNVNAYRGINFNGRMCNFATLLRHISKIEGIDRIRFITSHPIEFSDELIEVYKDVDKLVSFLHLPVQSGSDRILKLMKRSHTVLHYKSIVNKLIQVRPDIQISSDFIVGFPGETIDDFNQTMHFIMDINFDMSFSFVYSARPGTPAADLSDEVKKEEKKRRLYLLQNLINQQSRRWSDRMVGTVQRVLVDGLSNKDIKQISGKTENNRIVTFNGSPDNIGKFVDVEIVSNNFNALKGKLLKIENEPDIL</sequence>
<dbReference type="SFLD" id="SFLDG01082">
    <property type="entry name" value="B12-binding_domain_containing"/>
    <property type="match status" value="1"/>
</dbReference>
<comment type="function">
    <text evidence="1 14">Catalyzes the methylthiolation of N6-(dimethylallyl)adenosine (i(6)A), leading to the formation of 2-methylthio-N6-(dimethylallyl)adenosine (ms(2)i(6)A) at position 37 in tRNAs that read codons beginning with uridine.</text>
</comment>
<dbReference type="PANTHER" id="PTHR43020">
    <property type="entry name" value="CDK5 REGULATORY SUBUNIT-ASSOCIATED PROTEIN 1"/>
    <property type="match status" value="1"/>
</dbReference>
<comment type="subcellular location">
    <subcellularLocation>
        <location evidence="14">Cytoplasm</location>
    </subcellularLocation>
</comment>
<evidence type="ECO:0000256" key="4">
    <source>
        <dbReference type="ARBA" id="ARBA00022679"/>
    </source>
</evidence>
<dbReference type="SUPFAM" id="SSF102114">
    <property type="entry name" value="Radical SAM enzymes"/>
    <property type="match status" value="1"/>
</dbReference>
<feature type="binding site" evidence="14">
    <location>
        <position position="160"/>
    </location>
    <ligand>
        <name>[4Fe-4S] cluster</name>
        <dbReference type="ChEBI" id="CHEBI:49883"/>
        <label>2</label>
        <note>4Fe-4S-S-AdoMet</note>
    </ligand>
</feature>
<dbReference type="PROSITE" id="PS50926">
    <property type="entry name" value="TRAM"/>
    <property type="match status" value="1"/>
</dbReference>
<feature type="binding site" evidence="14">
    <location>
        <position position="163"/>
    </location>
    <ligand>
        <name>[4Fe-4S] cluster</name>
        <dbReference type="ChEBI" id="CHEBI:49883"/>
        <label>2</label>
        <note>4Fe-4S-S-AdoMet</note>
    </ligand>
</feature>
<evidence type="ECO:0000256" key="5">
    <source>
        <dbReference type="ARBA" id="ARBA00022691"/>
    </source>
</evidence>
<comment type="catalytic activity">
    <reaction evidence="13">
        <text>N(6)-dimethylallyladenosine(37) in tRNA + (sulfur carrier)-SH + AH2 + 2 S-adenosyl-L-methionine = 2-methylsulfanyl-N(6)-dimethylallyladenosine(37) in tRNA + (sulfur carrier)-H + 5'-deoxyadenosine + L-methionine + A + S-adenosyl-L-homocysteine + 2 H(+)</text>
        <dbReference type="Rhea" id="RHEA:37067"/>
        <dbReference type="Rhea" id="RHEA-COMP:10375"/>
        <dbReference type="Rhea" id="RHEA-COMP:10376"/>
        <dbReference type="Rhea" id="RHEA-COMP:14737"/>
        <dbReference type="Rhea" id="RHEA-COMP:14739"/>
        <dbReference type="ChEBI" id="CHEBI:13193"/>
        <dbReference type="ChEBI" id="CHEBI:15378"/>
        <dbReference type="ChEBI" id="CHEBI:17319"/>
        <dbReference type="ChEBI" id="CHEBI:17499"/>
        <dbReference type="ChEBI" id="CHEBI:29917"/>
        <dbReference type="ChEBI" id="CHEBI:57844"/>
        <dbReference type="ChEBI" id="CHEBI:57856"/>
        <dbReference type="ChEBI" id="CHEBI:59789"/>
        <dbReference type="ChEBI" id="CHEBI:64428"/>
        <dbReference type="ChEBI" id="CHEBI:74415"/>
        <dbReference type="ChEBI" id="CHEBI:74417"/>
        <dbReference type="EC" id="2.8.4.3"/>
    </reaction>
    <physiologicalReaction direction="left-to-right" evidence="13">
        <dbReference type="Rhea" id="RHEA:37068"/>
    </physiologicalReaction>
</comment>
<dbReference type="CDD" id="cd01335">
    <property type="entry name" value="Radical_SAM"/>
    <property type="match status" value="1"/>
</dbReference>
<feature type="domain" description="TRAM" evidence="15">
    <location>
        <begin position="377"/>
        <end position="440"/>
    </location>
</feature>
<dbReference type="InterPro" id="IPR058240">
    <property type="entry name" value="rSAM_sf"/>
</dbReference>
<dbReference type="OrthoDB" id="9805215at2"/>
<dbReference type="InterPro" id="IPR002792">
    <property type="entry name" value="TRAM_dom"/>
</dbReference>
<comment type="catalytic activity">
    <reaction evidence="12">
        <text>2-thio-N(6)-dimethylallyladenosine(37) in tRNA + S-adenosyl-L-methionine = 2-methylsulfanyl-N(6)-dimethylallyladenosine(37) in tRNA + S-adenosyl-L-homocysteine + H(+)</text>
        <dbReference type="Rhea" id="RHEA:37063"/>
        <dbReference type="Rhea" id="RHEA-COMP:10376"/>
        <dbReference type="Rhea" id="RHEA-COMP:10377"/>
        <dbReference type="ChEBI" id="CHEBI:15378"/>
        <dbReference type="ChEBI" id="CHEBI:57856"/>
        <dbReference type="ChEBI" id="CHEBI:59789"/>
        <dbReference type="ChEBI" id="CHEBI:74416"/>
        <dbReference type="ChEBI" id="CHEBI:74417"/>
    </reaction>
    <physiologicalReaction direction="left-to-right" evidence="12">
        <dbReference type="Rhea" id="RHEA:37064"/>
    </physiologicalReaction>
</comment>
<feature type="binding site" evidence="14">
    <location>
        <position position="156"/>
    </location>
    <ligand>
        <name>[4Fe-4S] cluster</name>
        <dbReference type="ChEBI" id="CHEBI:49883"/>
        <label>2</label>
        <note>4Fe-4S-S-AdoMet</note>
    </ligand>
</feature>
<keyword evidence="7 14" id="KW-0479">Metal-binding</keyword>
<evidence type="ECO:0000259" key="15">
    <source>
        <dbReference type="PROSITE" id="PS50926"/>
    </source>
</evidence>
<dbReference type="NCBIfam" id="TIGR00089">
    <property type="entry name" value="MiaB/RimO family radical SAM methylthiotransferase"/>
    <property type="match status" value="1"/>
</dbReference>